<keyword evidence="1" id="KW-0812">Transmembrane</keyword>
<keyword evidence="1" id="KW-0472">Membrane</keyword>
<dbReference type="EMBL" id="VUOD01000005">
    <property type="protein sequence ID" value="KAA2284673.1"/>
    <property type="molecule type" value="Genomic_DNA"/>
</dbReference>
<comment type="caution">
    <text evidence="2">The sequence shown here is derived from an EMBL/GenBank/DDBJ whole genome shotgun (WGS) entry which is preliminary data.</text>
</comment>
<evidence type="ECO:0000256" key="1">
    <source>
        <dbReference type="SAM" id="Phobius"/>
    </source>
</evidence>
<protein>
    <submittedName>
        <fullName evidence="2">DUF3185 domain-containing protein</fullName>
    </submittedName>
</protein>
<sequence length="72" mass="7369">MRKPLLVIGVLLLLAGGAIVSGLFKFQTSEKVADLGPIEINKTETKTAPLNLGWALLGAGAVAVVVGLASKK</sequence>
<dbReference type="RefSeq" id="WP_149860731.1">
    <property type="nucleotide sequence ID" value="NZ_VUOD01000005.1"/>
</dbReference>
<gene>
    <name evidence="2" type="ORF">F0415_08215</name>
</gene>
<accession>A0A5B2ZAU7</accession>
<evidence type="ECO:0000313" key="3">
    <source>
        <dbReference type="Proteomes" id="UP000322165"/>
    </source>
</evidence>
<dbReference type="Proteomes" id="UP000322165">
    <property type="component" value="Unassembled WGS sequence"/>
</dbReference>
<reference evidence="2 3" key="2">
    <citation type="submission" date="2019-09" db="EMBL/GenBank/DDBJ databases">
        <authorList>
            <person name="Mazur A."/>
        </authorList>
    </citation>
    <scope>NUCLEOTIDE SEQUENCE [LARGE SCALE GENOMIC DNA]</scope>
    <source>
        <strain evidence="2 3">3729k</strain>
    </source>
</reference>
<keyword evidence="3" id="KW-1185">Reference proteome</keyword>
<dbReference type="AlphaFoldDB" id="A0A5B2ZAU7"/>
<keyword evidence="1" id="KW-1133">Transmembrane helix</keyword>
<evidence type="ECO:0000313" key="2">
    <source>
        <dbReference type="EMBL" id="KAA2284673.1"/>
    </source>
</evidence>
<reference evidence="2 3" key="1">
    <citation type="submission" date="2019-09" db="EMBL/GenBank/DDBJ databases">
        <title>Arenimonas chukotkensis sp. nov., a bacterium isolated from Chukotka hot spring, Arctic region, Russia.</title>
        <authorList>
            <person name="Zayulina K.S."/>
            <person name="Prokofeva M.I."/>
            <person name="Elcheninov A.G."/>
            <person name="Novikov A."/>
            <person name="Kochetkova T.V."/>
            <person name="Kublanov I.V."/>
        </authorList>
    </citation>
    <scope>NUCLEOTIDE SEQUENCE [LARGE SCALE GENOMIC DNA]</scope>
    <source>
        <strain evidence="2 3">3729k</strain>
    </source>
</reference>
<proteinExistence type="predicted"/>
<organism evidence="2 3">
    <name type="scientific">Arenimonas fontis</name>
    <dbReference type="NCBI Taxonomy" id="2608255"/>
    <lineage>
        <taxon>Bacteria</taxon>
        <taxon>Pseudomonadati</taxon>
        <taxon>Pseudomonadota</taxon>
        <taxon>Gammaproteobacteria</taxon>
        <taxon>Lysobacterales</taxon>
        <taxon>Lysobacteraceae</taxon>
        <taxon>Arenimonas</taxon>
    </lineage>
</organism>
<feature type="transmembrane region" description="Helical" evidence="1">
    <location>
        <begin position="52"/>
        <end position="70"/>
    </location>
</feature>
<name>A0A5B2ZAU7_9GAMM</name>